<dbReference type="Proteomes" id="UP000322873">
    <property type="component" value="Unassembled WGS sequence"/>
</dbReference>
<name>A0A5M9K7W3_MONFR</name>
<feature type="region of interest" description="Disordered" evidence="1">
    <location>
        <begin position="51"/>
        <end position="81"/>
    </location>
</feature>
<evidence type="ECO:0000313" key="2">
    <source>
        <dbReference type="EMBL" id="KAA8576306.1"/>
    </source>
</evidence>
<accession>A0A5M9K7W3</accession>
<proteinExistence type="predicted"/>
<sequence>MYIFSSSDSIIPSSHLIPVHIPPSYLSISFYHPFRVLISYLPTYLPPPHIKQMSNETTSQKEKPPTHARSKSSRVTLETIE</sequence>
<reference evidence="2 3" key="1">
    <citation type="submission" date="2019-06" db="EMBL/GenBank/DDBJ databases">
        <title>Genome Sequence of the Brown Rot Fungal Pathogen Monilinia fructicola.</title>
        <authorList>
            <person name="De Miccolis Angelini R.M."/>
            <person name="Landi L."/>
            <person name="Abate D."/>
            <person name="Pollastro S."/>
            <person name="Romanazzi G."/>
            <person name="Faretra F."/>
        </authorList>
    </citation>
    <scope>NUCLEOTIDE SEQUENCE [LARGE SCALE GENOMIC DNA]</scope>
    <source>
        <strain evidence="2 3">Mfrc123</strain>
    </source>
</reference>
<gene>
    <name evidence="2" type="ORF">EYC84_006444</name>
</gene>
<protein>
    <submittedName>
        <fullName evidence="2">Uncharacterized protein</fullName>
    </submittedName>
</protein>
<dbReference type="AlphaFoldDB" id="A0A5M9K7W3"/>
<comment type="caution">
    <text evidence="2">The sequence shown here is derived from an EMBL/GenBank/DDBJ whole genome shotgun (WGS) entry which is preliminary data.</text>
</comment>
<evidence type="ECO:0000256" key="1">
    <source>
        <dbReference type="SAM" id="MobiDB-lite"/>
    </source>
</evidence>
<keyword evidence="3" id="KW-1185">Reference proteome</keyword>
<organism evidence="2 3">
    <name type="scientific">Monilinia fructicola</name>
    <name type="common">Brown rot fungus</name>
    <name type="synonym">Ciboria fructicola</name>
    <dbReference type="NCBI Taxonomy" id="38448"/>
    <lineage>
        <taxon>Eukaryota</taxon>
        <taxon>Fungi</taxon>
        <taxon>Dikarya</taxon>
        <taxon>Ascomycota</taxon>
        <taxon>Pezizomycotina</taxon>
        <taxon>Leotiomycetes</taxon>
        <taxon>Helotiales</taxon>
        <taxon>Sclerotiniaceae</taxon>
        <taxon>Monilinia</taxon>
    </lineage>
</organism>
<dbReference type="EMBL" id="VICG01000001">
    <property type="protein sequence ID" value="KAA8576306.1"/>
    <property type="molecule type" value="Genomic_DNA"/>
</dbReference>
<evidence type="ECO:0000313" key="3">
    <source>
        <dbReference type="Proteomes" id="UP000322873"/>
    </source>
</evidence>